<gene>
    <name evidence="3" type="ORF">ESP51_17765</name>
</gene>
<comment type="caution">
    <text evidence="3">The sequence shown here is derived from an EMBL/GenBank/DDBJ whole genome shotgun (WGS) entry which is preliminary data.</text>
</comment>
<accession>A0A4Q2KUL0</accession>
<keyword evidence="4" id="KW-1185">Reference proteome</keyword>
<feature type="signal peptide" evidence="1">
    <location>
        <begin position="1"/>
        <end position="30"/>
    </location>
</feature>
<feature type="chain" id="PRO_5020776508" evidence="1">
    <location>
        <begin position="31"/>
        <end position="151"/>
    </location>
</feature>
<dbReference type="Proteomes" id="UP000293865">
    <property type="component" value="Unassembled WGS sequence"/>
</dbReference>
<dbReference type="EMBL" id="SDPN01000048">
    <property type="protein sequence ID" value="RXZ67462.1"/>
    <property type="molecule type" value="Genomic_DNA"/>
</dbReference>
<name>A0A4Q2KUL0_9MICO</name>
<dbReference type="OrthoDB" id="8901345at2"/>
<evidence type="ECO:0000256" key="1">
    <source>
        <dbReference type="SAM" id="SignalP"/>
    </source>
</evidence>
<dbReference type="Pfam" id="PF07452">
    <property type="entry name" value="CHRD"/>
    <property type="match status" value="1"/>
</dbReference>
<dbReference type="InterPro" id="IPR010895">
    <property type="entry name" value="CHRD"/>
</dbReference>
<sequence>MTMTSRTRSTALAIAAIAALAFTGAGGAAAAPPDSPQIPLNTGQEVPAPTVGGAYGTFSYEIEGDELCWELTATGLSSGAVAAHIHVGERNAPGPVVVPLTVEVGETSFETSGCATPDASLLAAIEDDPRAYYVNVHTTTNQPGEIRGQLK</sequence>
<evidence type="ECO:0000259" key="2">
    <source>
        <dbReference type="SMART" id="SM00754"/>
    </source>
</evidence>
<feature type="domain" description="CHRD" evidence="2">
    <location>
        <begin position="34"/>
        <end position="151"/>
    </location>
</feature>
<proteinExistence type="predicted"/>
<reference evidence="3 4" key="1">
    <citation type="submission" date="2019-01" db="EMBL/GenBank/DDBJ databases">
        <title>Agromyces.</title>
        <authorList>
            <person name="Li J."/>
        </authorList>
    </citation>
    <scope>NUCLEOTIDE SEQUENCE [LARGE SCALE GENOMIC DNA]</scope>
    <source>
        <strain evidence="3 4">DSM 15934</strain>
    </source>
</reference>
<protein>
    <submittedName>
        <fullName evidence="3">CHRD domain-containing protein</fullName>
    </submittedName>
</protein>
<keyword evidence="1" id="KW-0732">Signal</keyword>
<dbReference type="SMART" id="SM00754">
    <property type="entry name" value="CHRD"/>
    <property type="match status" value="1"/>
</dbReference>
<evidence type="ECO:0000313" key="3">
    <source>
        <dbReference type="EMBL" id="RXZ67462.1"/>
    </source>
</evidence>
<evidence type="ECO:0000313" key="4">
    <source>
        <dbReference type="Proteomes" id="UP000293865"/>
    </source>
</evidence>
<organism evidence="3 4">
    <name type="scientific">Agromyces albus</name>
    <dbReference type="NCBI Taxonomy" id="205332"/>
    <lineage>
        <taxon>Bacteria</taxon>
        <taxon>Bacillati</taxon>
        <taxon>Actinomycetota</taxon>
        <taxon>Actinomycetes</taxon>
        <taxon>Micrococcales</taxon>
        <taxon>Microbacteriaceae</taxon>
        <taxon>Agromyces</taxon>
    </lineage>
</organism>
<dbReference type="AlphaFoldDB" id="A0A4Q2KUL0"/>